<evidence type="ECO:0000256" key="3">
    <source>
        <dbReference type="ARBA" id="ARBA00023125"/>
    </source>
</evidence>
<dbReference type="Pfam" id="PF00126">
    <property type="entry name" value="HTH_1"/>
    <property type="match status" value="1"/>
</dbReference>
<name>A0AAJ1F1Y7_9GAMM</name>
<evidence type="ECO:0000313" key="7">
    <source>
        <dbReference type="Proteomes" id="UP001297581"/>
    </source>
</evidence>
<dbReference type="EMBL" id="JAKUDL010000007">
    <property type="protein sequence ID" value="MCH4296002.1"/>
    <property type="molecule type" value="Genomic_DNA"/>
</dbReference>
<dbReference type="InterPro" id="IPR005119">
    <property type="entry name" value="LysR_subst-bd"/>
</dbReference>
<comment type="similarity">
    <text evidence="1">Belongs to the LysR transcriptional regulatory family.</text>
</comment>
<comment type="caution">
    <text evidence="6">The sequence shown here is derived from an EMBL/GenBank/DDBJ whole genome shotgun (WGS) entry which is preliminary data.</text>
</comment>
<accession>A0AAJ1F1Y7</accession>
<dbReference type="GO" id="GO:0043565">
    <property type="term" value="F:sequence-specific DNA binding"/>
    <property type="evidence" value="ECO:0007669"/>
    <property type="project" value="TreeGrafter"/>
</dbReference>
<dbReference type="FunFam" id="1.10.10.10:FF:000001">
    <property type="entry name" value="LysR family transcriptional regulator"/>
    <property type="match status" value="1"/>
</dbReference>
<dbReference type="PANTHER" id="PTHR30537">
    <property type="entry name" value="HTH-TYPE TRANSCRIPTIONAL REGULATOR"/>
    <property type="match status" value="1"/>
</dbReference>
<reference evidence="6 7" key="1">
    <citation type="submission" date="2022-02" db="EMBL/GenBank/DDBJ databases">
        <title>The genome sequence of Shewanella sp. 3B26.</title>
        <authorList>
            <person name="Du J."/>
        </authorList>
    </citation>
    <scope>NUCLEOTIDE SEQUENCE [LARGE SCALE GENOMIC DNA]</scope>
    <source>
        <strain evidence="6 7">3B26</strain>
    </source>
</reference>
<sequence>MNSKLNWEDIRLFVAVAELGSFSAAARHLGLGQPTLSRRIAELEGQLGEPLFVRKPQGCELAPAGERLLPAAAQMAQWARDAEVSLARPAERVAGKVRVTAPPGIALTLLTQFASQLKARFPALTLEVLSTTATLDLSRGEADIALRTHQVIEPGLMTLGKLRSKPGLYASAGYAASLSVGATINDLDLICWSDDQGHFQVNRELNRMVPGFKPVFSSDDFNVQLAACVQGLGAMVLFDGILGHPMLKSLVLLPVPLDREYLGEVFIQVHRRLYGLPRIMAVLAALDDFGRSIGEYQGADELLATDQAQRL</sequence>
<dbReference type="PANTHER" id="PTHR30537:SF3">
    <property type="entry name" value="TRANSCRIPTIONAL REGULATORY PROTEIN"/>
    <property type="match status" value="1"/>
</dbReference>
<dbReference type="Pfam" id="PF03466">
    <property type="entry name" value="LysR_substrate"/>
    <property type="match status" value="1"/>
</dbReference>
<evidence type="ECO:0000313" key="6">
    <source>
        <dbReference type="EMBL" id="MCH4296002.1"/>
    </source>
</evidence>
<dbReference type="Gene3D" id="1.10.10.10">
    <property type="entry name" value="Winged helix-like DNA-binding domain superfamily/Winged helix DNA-binding domain"/>
    <property type="match status" value="1"/>
</dbReference>
<dbReference type="RefSeq" id="WP_240592100.1">
    <property type="nucleotide sequence ID" value="NZ_JAKUDL010000007.1"/>
</dbReference>
<dbReference type="SUPFAM" id="SSF46785">
    <property type="entry name" value="Winged helix' DNA-binding domain"/>
    <property type="match status" value="1"/>
</dbReference>
<dbReference type="InterPro" id="IPR058163">
    <property type="entry name" value="LysR-type_TF_proteobact-type"/>
</dbReference>
<keyword evidence="3" id="KW-0238">DNA-binding</keyword>
<dbReference type="PROSITE" id="PS50931">
    <property type="entry name" value="HTH_LYSR"/>
    <property type="match status" value="1"/>
</dbReference>
<dbReference type="PRINTS" id="PR00039">
    <property type="entry name" value="HTHLYSR"/>
</dbReference>
<gene>
    <name evidence="6" type="ORF">MJ923_16970</name>
</gene>
<dbReference type="InterPro" id="IPR036388">
    <property type="entry name" value="WH-like_DNA-bd_sf"/>
</dbReference>
<proteinExistence type="inferred from homology"/>
<dbReference type="Gene3D" id="3.40.190.290">
    <property type="match status" value="1"/>
</dbReference>
<keyword evidence="2" id="KW-0805">Transcription regulation</keyword>
<dbReference type="GO" id="GO:0003700">
    <property type="term" value="F:DNA-binding transcription factor activity"/>
    <property type="evidence" value="ECO:0007669"/>
    <property type="project" value="InterPro"/>
</dbReference>
<evidence type="ECO:0000256" key="2">
    <source>
        <dbReference type="ARBA" id="ARBA00023015"/>
    </source>
</evidence>
<protein>
    <submittedName>
        <fullName evidence="6">LysR family transcriptional regulator</fullName>
    </submittedName>
</protein>
<feature type="domain" description="HTH lysR-type" evidence="5">
    <location>
        <begin position="5"/>
        <end position="62"/>
    </location>
</feature>
<dbReference type="AlphaFoldDB" id="A0AAJ1F1Y7"/>
<evidence type="ECO:0000256" key="1">
    <source>
        <dbReference type="ARBA" id="ARBA00009437"/>
    </source>
</evidence>
<dbReference type="Proteomes" id="UP001297581">
    <property type="component" value="Unassembled WGS sequence"/>
</dbReference>
<keyword evidence="4" id="KW-0804">Transcription</keyword>
<dbReference type="InterPro" id="IPR036390">
    <property type="entry name" value="WH_DNA-bd_sf"/>
</dbReference>
<evidence type="ECO:0000256" key="4">
    <source>
        <dbReference type="ARBA" id="ARBA00023163"/>
    </source>
</evidence>
<dbReference type="GO" id="GO:0006351">
    <property type="term" value="P:DNA-templated transcription"/>
    <property type="evidence" value="ECO:0007669"/>
    <property type="project" value="TreeGrafter"/>
</dbReference>
<organism evidence="6 7">
    <name type="scientific">Shewanella zhuhaiensis</name>
    <dbReference type="NCBI Taxonomy" id="2919576"/>
    <lineage>
        <taxon>Bacteria</taxon>
        <taxon>Pseudomonadati</taxon>
        <taxon>Pseudomonadota</taxon>
        <taxon>Gammaproteobacteria</taxon>
        <taxon>Alteromonadales</taxon>
        <taxon>Shewanellaceae</taxon>
        <taxon>Shewanella</taxon>
    </lineage>
</organism>
<dbReference type="SUPFAM" id="SSF53850">
    <property type="entry name" value="Periplasmic binding protein-like II"/>
    <property type="match status" value="1"/>
</dbReference>
<dbReference type="InterPro" id="IPR000847">
    <property type="entry name" value="LysR_HTH_N"/>
</dbReference>
<keyword evidence="7" id="KW-1185">Reference proteome</keyword>
<evidence type="ECO:0000259" key="5">
    <source>
        <dbReference type="PROSITE" id="PS50931"/>
    </source>
</evidence>